<evidence type="ECO:0000256" key="5">
    <source>
        <dbReference type="RuleBase" id="RU364039"/>
    </source>
</evidence>
<dbReference type="SUPFAM" id="SSF160369">
    <property type="entry name" value="Ribosomal protein L10-like"/>
    <property type="match status" value="1"/>
</dbReference>
<dbReference type="InterPro" id="IPR001790">
    <property type="entry name" value="Ribosomal_uL10"/>
</dbReference>
<dbReference type="GO" id="GO:0000027">
    <property type="term" value="P:ribosomal large subunit assembly"/>
    <property type="evidence" value="ECO:0007669"/>
    <property type="project" value="InterPro"/>
</dbReference>
<evidence type="ECO:0000256" key="3">
    <source>
        <dbReference type="ARBA" id="ARBA00022490"/>
    </source>
</evidence>
<dbReference type="GO" id="GO:0005730">
    <property type="term" value="C:nucleolus"/>
    <property type="evidence" value="ECO:0007669"/>
    <property type="project" value="UniProtKB-SubCell"/>
</dbReference>
<gene>
    <name evidence="8" type="ORF">M0811_09714</name>
</gene>
<evidence type="ECO:0000256" key="4">
    <source>
        <dbReference type="ARBA" id="ARBA00023242"/>
    </source>
</evidence>
<proteinExistence type="inferred from homology"/>
<protein>
    <recommendedName>
        <fullName evidence="5">Ribosome assembly factor mrt4</fullName>
    </recommendedName>
</protein>
<dbReference type="PANTHER" id="PTHR45841">
    <property type="entry name" value="MRNA TURNOVER PROTEIN 4 MRTO4"/>
    <property type="match status" value="1"/>
</dbReference>
<dbReference type="PANTHER" id="PTHR45841:SF1">
    <property type="entry name" value="MRNA TURNOVER PROTEIN 4 HOMOLOG"/>
    <property type="match status" value="1"/>
</dbReference>
<evidence type="ECO:0000256" key="6">
    <source>
        <dbReference type="SAM" id="MobiDB-lite"/>
    </source>
</evidence>
<dbReference type="Proteomes" id="UP001149090">
    <property type="component" value="Unassembled WGS sequence"/>
</dbReference>
<sequence>MPRKKSQYSFTKTKKDGKQRKAKLIEKVQKAVEQYKSIWVLSFTHFKQEYFNQIRLDWRDSELFLGKKKVMLVALGRNSNDEFRPNLSKLGDFLKGNSGLFFTNEKEEDILKYFSQLRVASYAIAGETATETVTLQKGPYPQFPHSMEPFLRNLGIPTTLSKQVVNVVADYIVCEKGKPLTSEAARILKLLQIQMSSLNVQCLCCWNNSKITTFNQNNNDKVDKEKTNSNMEEEDEKEKQKK</sequence>
<evidence type="ECO:0000259" key="7">
    <source>
        <dbReference type="Pfam" id="PF17777"/>
    </source>
</evidence>
<dbReference type="GO" id="GO:0006364">
    <property type="term" value="P:rRNA processing"/>
    <property type="evidence" value="ECO:0007669"/>
    <property type="project" value="TreeGrafter"/>
</dbReference>
<comment type="similarity">
    <text evidence="2 5">Belongs to the universal ribosomal protein uL10 family.</text>
</comment>
<keyword evidence="4 5" id="KW-0539">Nucleus</keyword>
<evidence type="ECO:0000313" key="9">
    <source>
        <dbReference type="Proteomes" id="UP001149090"/>
    </source>
</evidence>
<evidence type="ECO:0000256" key="2">
    <source>
        <dbReference type="ARBA" id="ARBA00008889"/>
    </source>
</evidence>
<dbReference type="AlphaFoldDB" id="A0A9Q0LGL3"/>
<comment type="function">
    <text evidence="1 5">Component of the ribosome assembly machinery. Nuclear paralog of the ribosomal protein P0, it binds pre-60S subunits at an early stage of assembly in the nucleolus, and is replaced by P0 in cytoplasmic pre-60S subunits and mature 80S ribosomes.</text>
</comment>
<dbReference type="GO" id="GO:0030687">
    <property type="term" value="C:preribosome, large subunit precursor"/>
    <property type="evidence" value="ECO:0007669"/>
    <property type="project" value="TreeGrafter"/>
</dbReference>
<dbReference type="FunFam" id="3.90.105.20:FF:000004">
    <property type="entry name" value="Ribosome assembly factor mrt4"/>
    <property type="match status" value="1"/>
</dbReference>
<dbReference type="GO" id="GO:0003723">
    <property type="term" value="F:RNA binding"/>
    <property type="evidence" value="ECO:0007669"/>
    <property type="project" value="TreeGrafter"/>
</dbReference>
<keyword evidence="5" id="KW-0690">Ribosome biogenesis</keyword>
<dbReference type="FunFam" id="3.30.70.1730:FF:000005">
    <property type="entry name" value="Ribosome assembly factor mrt4"/>
    <property type="match status" value="1"/>
</dbReference>
<dbReference type="CDD" id="cd05796">
    <property type="entry name" value="Ribosomal_P0_like"/>
    <property type="match status" value="1"/>
</dbReference>
<keyword evidence="9" id="KW-1185">Reference proteome</keyword>
<organism evidence="8 9">
    <name type="scientific">Anaeramoeba ignava</name>
    <name type="common">Anaerobic marine amoeba</name>
    <dbReference type="NCBI Taxonomy" id="1746090"/>
    <lineage>
        <taxon>Eukaryota</taxon>
        <taxon>Metamonada</taxon>
        <taxon>Anaeramoebidae</taxon>
        <taxon>Anaeramoeba</taxon>
    </lineage>
</organism>
<dbReference type="Gene3D" id="3.30.70.1730">
    <property type="match status" value="1"/>
</dbReference>
<feature type="region of interest" description="Disordered" evidence="6">
    <location>
        <begin position="216"/>
        <end position="242"/>
    </location>
</feature>
<dbReference type="EMBL" id="JAPDFW010000083">
    <property type="protein sequence ID" value="KAJ5072070.1"/>
    <property type="molecule type" value="Genomic_DNA"/>
</dbReference>
<dbReference type="InterPro" id="IPR040637">
    <property type="entry name" value="Ribosomal_uL10-like_insert"/>
</dbReference>
<dbReference type="Gene3D" id="3.90.105.20">
    <property type="match status" value="1"/>
</dbReference>
<comment type="subunit">
    <text evidence="5">Associates with the pre-60S ribosomal particle.</text>
</comment>
<name>A0A9Q0LGL3_ANAIG</name>
<evidence type="ECO:0000256" key="1">
    <source>
        <dbReference type="ARBA" id="ARBA00004046"/>
    </source>
</evidence>
<dbReference type="OMA" id="LEWAENY"/>
<feature type="domain" description="Large ribosomal subunit protein uL10-like insertion" evidence="7">
    <location>
        <begin position="125"/>
        <end position="193"/>
    </location>
</feature>
<dbReference type="Pfam" id="PF00466">
    <property type="entry name" value="Ribosomal_L10"/>
    <property type="match status" value="1"/>
</dbReference>
<dbReference type="InterPro" id="IPR033867">
    <property type="entry name" value="Mrt4"/>
</dbReference>
<reference evidence="8" key="1">
    <citation type="submission" date="2022-10" db="EMBL/GenBank/DDBJ databases">
        <title>Novel sulphate-reducing endosymbionts in the free-living metamonad Anaeramoeba.</title>
        <authorList>
            <person name="Jerlstrom-Hultqvist J."/>
            <person name="Cepicka I."/>
            <person name="Gallot-Lavallee L."/>
            <person name="Salas-Leiva D."/>
            <person name="Curtis B.A."/>
            <person name="Zahonova K."/>
            <person name="Pipaliya S."/>
            <person name="Dacks J."/>
            <person name="Roger A.J."/>
        </authorList>
    </citation>
    <scope>NUCLEOTIDE SEQUENCE</scope>
    <source>
        <strain evidence="8">BMAN</strain>
    </source>
</reference>
<evidence type="ECO:0000313" key="8">
    <source>
        <dbReference type="EMBL" id="KAJ5072070.1"/>
    </source>
</evidence>
<dbReference type="InterPro" id="IPR043164">
    <property type="entry name" value="Ribosomal_uL10-like_insert_sf"/>
</dbReference>
<dbReference type="OrthoDB" id="10262308at2759"/>
<comment type="subcellular location">
    <subcellularLocation>
        <location evidence="5">Cytoplasm</location>
    </subcellularLocation>
    <subcellularLocation>
        <location evidence="5">Nucleus</location>
        <location evidence="5">Nucleolus</location>
    </subcellularLocation>
</comment>
<dbReference type="GO" id="GO:0000956">
    <property type="term" value="P:nuclear-transcribed mRNA catabolic process"/>
    <property type="evidence" value="ECO:0007669"/>
    <property type="project" value="TreeGrafter"/>
</dbReference>
<dbReference type="InterPro" id="IPR051742">
    <property type="entry name" value="Ribosome_Assembly_uL10"/>
</dbReference>
<comment type="caution">
    <text evidence="8">The sequence shown here is derived from an EMBL/GenBank/DDBJ whole genome shotgun (WGS) entry which is preliminary data.</text>
</comment>
<keyword evidence="3 5" id="KW-0963">Cytoplasm</keyword>
<dbReference type="InterPro" id="IPR043141">
    <property type="entry name" value="Ribosomal_uL10-like_sf"/>
</dbReference>
<accession>A0A9Q0LGL3</accession>
<dbReference type="GO" id="GO:0005737">
    <property type="term" value="C:cytoplasm"/>
    <property type="evidence" value="ECO:0007669"/>
    <property type="project" value="UniProtKB-SubCell"/>
</dbReference>
<dbReference type="Pfam" id="PF17777">
    <property type="entry name" value="RL10P_insert"/>
    <property type="match status" value="1"/>
</dbReference>